<dbReference type="SUPFAM" id="SSF56672">
    <property type="entry name" value="DNA/RNA polymerases"/>
    <property type="match status" value="1"/>
</dbReference>
<feature type="domain" description="Integrase catalytic" evidence="2">
    <location>
        <begin position="1320"/>
        <end position="1478"/>
    </location>
</feature>
<evidence type="ECO:0000259" key="2">
    <source>
        <dbReference type="PROSITE" id="PS50994"/>
    </source>
</evidence>
<dbReference type="CDD" id="cd09274">
    <property type="entry name" value="RNase_HI_RT_Ty3"/>
    <property type="match status" value="1"/>
</dbReference>
<evidence type="ECO:0000313" key="3">
    <source>
        <dbReference type="EMBL" id="CAN70329.1"/>
    </source>
</evidence>
<dbReference type="InterPro" id="IPR012337">
    <property type="entry name" value="RNaseH-like_sf"/>
</dbReference>
<dbReference type="PANTHER" id="PTHR48475:SF1">
    <property type="entry name" value="RNASE H TYPE-1 DOMAIN-CONTAINING PROTEIN"/>
    <property type="match status" value="1"/>
</dbReference>
<dbReference type="InterPro" id="IPR043128">
    <property type="entry name" value="Rev_trsase/Diguanyl_cyclase"/>
</dbReference>
<organism evidence="3">
    <name type="scientific">Vitis vinifera</name>
    <name type="common">Grape</name>
    <dbReference type="NCBI Taxonomy" id="29760"/>
    <lineage>
        <taxon>Eukaryota</taxon>
        <taxon>Viridiplantae</taxon>
        <taxon>Streptophyta</taxon>
        <taxon>Embryophyta</taxon>
        <taxon>Tracheophyta</taxon>
        <taxon>Spermatophyta</taxon>
        <taxon>Magnoliopsida</taxon>
        <taxon>eudicotyledons</taxon>
        <taxon>Gunneridae</taxon>
        <taxon>Pentapetalae</taxon>
        <taxon>rosids</taxon>
        <taxon>Vitales</taxon>
        <taxon>Vitaceae</taxon>
        <taxon>Viteae</taxon>
        <taxon>Vitis</taxon>
    </lineage>
</organism>
<proteinExistence type="predicted"/>
<dbReference type="InterPro" id="IPR041577">
    <property type="entry name" value="RT_RNaseH_2"/>
</dbReference>
<dbReference type="EMBL" id="AM464497">
    <property type="protein sequence ID" value="CAN70329.1"/>
    <property type="molecule type" value="Genomic_DNA"/>
</dbReference>
<reference evidence="3" key="1">
    <citation type="journal article" date="2007" name="PLoS ONE">
        <title>The first genome sequence of an elite grapevine cultivar (Pinot noir Vitis vinifera L.): coping with a highly heterozygous genome.</title>
        <authorList>
            <person name="Velasco R."/>
            <person name="Zharkikh A."/>
            <person name="Troggio M."/>
            <person name="Cartwright D.A."/>
            <person name="Cestaro A."/>
            <person name="Pruss D."/>
            <person name="Pindo M."/>
            <person name="FitzGerald L.M."/>
            <person name="Vezzulli S."/>
            <person name="Reid J."/>
            <person name="Malacarne G."/>
            <person name="Iliev D."/>
            <person name="Coppola G."/>
            <person name="Wardell B."/>
            <person name="Micheletti D."/>
            <person name="Macalma T."/>
            <person name="Facci M."/>
            <person name="Mitchell J.T."/>
            <person name="Perazzolli M."/>
            <person name="Eldredge G."/>
            <person name="Gatto P."/>
            <person name="Oyzerski R."/>
            <person name="Moretto M."/>
            <person name="Gutin N."/>
            <person name="Stefanini M."/>
            <person name="Chen Y."/>
            <person name="Segala C."/>
            <person name="Davenport C."/>
            <person name="Dematte L."/>
            <person name="Mraz A."/>
            <person name="Battilana J."/>
            <person name="Stormo K."/>
            <person name="Costa F."/>
            <person name="Tao Q."/>
            <person name="Si-Ammour A."/>
            <person name="Harkins T."/>
            <person name="Lackey A."/>
            <person name="Perbost C."/>
            <person name="Taillon B."/>
            <person name="Stella A."/>
            <person name="Solovyev V."/>
            <person name="Fawcett J.A."/>
            <person name="Sterck L."/>
            <person name="Vandepoele K."/>
            <person name="Grando S.M."/>
            <person name="Toppo S."/>
            <person name="Moser C."/>
            <person name="Lanchbury J."/>
            <person name="Bogden R."/>
            <person name="Skolnick M."/>
            <person name="Sgaramella V."/>
            <person name="Bhatnagar S.K."/>
            <person name="Fontana P."/>
            <person name="Gutin A."/>
            <person name="Van de Peer Y."/>
            <person name="Salamini F."/>
            <person name="Viola R."/>
        </authorList>
    </citation>
    <scope>NUCLEOTIDE SEQUENCE</scope>
</reference>
<dbReference type="InterPro" id="IPR001584">
    <property type="entry name" value="Integrase_cat-core"/>
</dbReference>
<protein>
    <recommendedName>
        <fullName evidence="2">Integrase catalytic domain-containing protein</fullName>
    </recommendedName>
</protein>
<dbReference type="Gene3D" id="1.10.340.70">
    <property type="match status" value="1"/>
</dbReference>
<dbReference type="SUPFAM" id="SSF53098">
    <property type="entry name" value="Ribonuclease H-like"/>
    <property type="match status" value="1"/>
</dbReference>
<dbReference type="Gene3D" id="3.10.10.10">
    <property type="entry name" value="HIV Type 1 Reverse Transcriptase, subunit A, domain 1"/>
    <property type="match status" value="1"/>
</dbReference>
<dbReference type="Pfam" id="PF17921">
    <property type="entry name" value="Integrase_H2C2"/>
    <property type="match status" value="1"/>
</dbReference>
<feature type="region of interest" description="Disordered" evidence="1">
    <location>
        <begin position="140"/>
        <end position="159"/>
    </location>
</feature>
<dbReference type="PROSITE" id="PS50994">
    <property type="entry name" value="INTEGRASE"/>
    <property type="match status" value="1"/>
</dbReference>
<sequence length="1496" mass="168602">MTTLHGSAPSLRRRAEGCIPSEVVPTIVTYDAHARMDYIEQRMRQLRVSDGFAVWDDLEGMPVASLLAKFRMSDIERKITEIIDRPPERDQIQMVLRSLQPRIARHVVGVPFTDFGLLVLALYDVEDDISRGLWTDSSPSDVKGKKPFGGQRPIDVSTIGSSSIEKPPVSYTATGQPCYAVQFIVRPIAPYPRPRAQQTSAPFALRTHKSFSQLGMPLSQALRKLIEARLLTALTPKPPPQPIPPQFRMDLHYAYHQGPGHETNCCTALRHAIQDLIDQGLVHLGQSSVTTNPLPAHTTHVVPSSVDGIHFLEFSDHDDYIHMLSWDDTDSEPIMSDGIYEMDRATLGPRMPISFGLVPEMASVQTATIEPLILPHYSPPPAAARPVEGTSAPEEVRVEDDGILRQLQSTQARISTWSLLASSSTHRDALIRALSQIRVETTTTPEGLIHMMTAALNVCPLATAIALGYALSDFGPSTQTVRAYDSTWREKVKFIHDSQVVVVQSVGDMFISAELVLQISHSDDDLLLTGFTFDEVQTLEIEDFCRDFMAMSFDQHSSTVVLDMMRGMSYLPGIDLGRRQHGPSEFMAFSDHDERVRARLTHTPFDYPVRPYALSLIGYFVRALEPQTPSDAGTFAKIGYIVDGVVPHDEYVDEMLAMSLRQIEKIAPLELVSPFDLFGVPIIEITEEIKVTPTPEIAEDVIVVGGLFDGPVGLVEEESDFVDPPLSLDVLSGFVSHDDSSSISNSNPMDQRVSPTVGDMKIVDFGTADQPRELRIKSNLSTDERDSLIQLLKAYLDVFEWSYEDMPGLDPSIVQHRLPLLPHARPYPEWLANVVPVPKKNGKVRVYVDFRDLNKASPKDDFPLPHIDMLVDSTTGHSMLSFIDGFSLDNQILMAPKDMEKTSFITKWDIYEPIFLLLRNSQSIAWDDQCQRAFERIGEYLLSPPVLAPPTPGCPLLLYLSISDVALGCMLAQLNDSGKDWAIYYLSKRMLDYETRYVMIERYCLALVWATRRLRHYMIEYLVHLISRLDLLRYLFDRPSLVGRLMRWLVLLTEFDIHYVTQKSVRESIVADHLASLPVSDGRAIDDDFPDEDVAAVTSLSGWRMYFDGAANHSGYGIDVLLISPHGDHIPRSVRLAFSNRHPTTNNIVEYEASTLASMIDIPADATVHHLLIESRSVPTYCCLINDTELDDGLSWYHDIYHFLRLGAYPEAATTKDKRALRQLVAQFMICGETLYRRSTDGMLLLCLDRTSADRVMREVHVGVYGPHMGGHMLARKIMRTGYFWLTMETDCYQFVQRCLECQVQEDLIHVPPSELHALTSLWPFSVRGIDIIGKISPKSSIGHEFILVAIDYLTKWMEAASYARLTSSRVAGFIRSHIIYRYEVPHELILDRGVHFIAEVDILVQRYGIRHHRSSAYRPQTNRAVEAANKNIKRILRKLIETSQDWSEKLPFALWAYRTSFCTSIGATPYSLVYDMEVVLPVEIEMGSLRVALEQ</sequence>
<dbReference type="GO" id="GO:0015074">
    <property type="term" value="P:DNA integration"/>
    <property type="evidence" value="ECO:0007669"/>
    <property type="project" value="InterPro"/>
</dbReference>
<dbReference type="PANTHER" id="PTHR48475">
    <property type="entry name" value="RIBONUCLEASE H"/>
    <property type="match status" value="1"/>
</dbReference>
<dbReference type="Gene3D" id="3.30.70.270">
    <property type="match status" value="1"/>
</dbReference>
<evidence type="ECO:0000256" key="1">
    <source>
        <dbReference type="SAM" id="MobiDB-lite"/>
    </source>
</evidence>
<name>A5BMD2_VITVI</name>
<dbReference type="Gene3D" id="3.30.420.10">
    <property type="entry name" value="Ribonuclease H-like superfamily/Ribonuclease H"/>
    <property type="match status" value="1"/>
</dbReference>
<dbReference type="InterPro" id="IPR043502">
    <property type="entry name" value="DNA/RNA_pol_sf"/>
</dbReference>
<dbReference type="InterPro" id="IPR041588">
    <property type="entry name" value="Integrase_H2C2"/>
</dbReference>
<gene>
    <name evidence="3" type="ORF">VITISV_043214</name>
</gene>
<dbReference type="GO" id="GO:0003676">
    <property type="term" value="F:nucleic acid binding"/>
    <property type="evidence" value="ECO:0007669"/>
    <property type="project" value="InterPro"/>
</dbReference>
<dbReference type="CDD" id="cd01647">
    <property type="entry name" value="RT_LTR"/>
    <property type="match status" value="1"/>
</dbReference>
<accession>A5BMD2</accession>
<dbReference type="InterPro" id="IPR036397">
    <property type="entry name" value="RNaseH_sf"/>
</dbReference>
<dbReference type="Pfam" id="PF17919">
    <property type="entry name" value="RT_RNaseH_2"/>
    <property type="match status" value="1"/>
</dbReference>